<dbReference type="AlphaFoldDB" id="A0A8J2L7J6"/>
<keyword evidence="11 15" id="KW-0472">Membrane</keyword>
<comment type="caution">
    <text evidence="18">The sequence shown here is derived from an EMBL/GenBank/DDBJ whole genome shotgun (WGS) entry which is preliminary data.</text>
</comment>
<dbReference type="PANTHER" id="PTHR43394">
    <property type="entry name" value="ATP-DEPENDENT PERMEASE MDL1, MITOCHONDRIAL"/>
    <property type="match status" value="1"/>
</dbReference>
<evidence type="ECO:0000256" key="11">
    <source>
        <dbReference type="ARBA" id="ARBA00023136"/>
    </source>
</evidence>
<feature type="compositionally biased region" description="Basic and acidic residues" evidence="14">
    <location>
        <begin position="9"/>
        <end position="35"/>
    </location>
</feature>
<keyword evidence="10 15" id="KW-1133">Transmembrane helix</keyword>
<organism evidence="18 19">
    <name type="scientific">Allacma fusca</name>
    <dbReference type="NCBI Taxonomy" id="39272"/>
    <lineage>
        <taxon>Eukaryota</taxon>
        <taxon>Metazoa</taxon>
        <taxon>Ecdysozoa</taxon>
        <taxon>Arthropoda</taxon>
        <taxon>Hexapoda</taxon>
        <taxon>Collembola</taxon>
        <taxon>Symphypleona</taxon>
        <taxon>Sminthuridae</taxon>
        <taxon>Allacma</taxon>
    </lineage>
</organism>
<feature type="domain" description="ABC transporter" evidence="16">
    <location>
        <begin position="984"/>
        <end position="1222"/>
    </location>
</feature>
<dbReference type="InterPro" id="IPR039421">
    <property type="entry name" value="Type_1_exporter"/>
</dbReference>
<evidence type="ECO:0000256" key="2">
    <source>
        <dbReference type="ARBA" id="ARBA00007577"/>
    </source>
</evidence>
<dbReference type="CDD" id="cd03249">
    <property type="entry name" value="ABC_MTABC3_MDL1_MDL2"/>
    <property type="match status" value="1"/>
</dbReference>
<dbReference type="Pfam" id="PF00005">
    <property type="entry name" value="ABC_tran"/>
    <property type="match status" value="2"/>
</dbReference>
<evidence type="ECO:0000256" key="5">
    <source>
        <dbReference type="ARBA" id="ARBA00022692"/>
    </source>
</evidence>
<dbReference type="PANTHER" id="PTHR43394:SF27">
    <property type="entry name" value="ATP-DEPENDENT TRANSLOCASE ABCB1-LIKE"/>
    <property type="match status" value="1"/>
</dbReference>
<feature type="transmembrane region" description="Helical" evidence="15">
    <location>
        <begin position="350"/>
        <end position="369"/>
    </location>
</feature>
<feature type="transmembrane region" description="Helical" evidence="15">
    <location>
        <begin position="57"/>
        <end position="83"/>
    </location>
</feature>
<keyword evidence="6" id="KW-0677">Repeat</keyword>
<dbReference type="CDD" id="cd18578">
    <property type="entry name" value="ABC_6TM_Pgp_ABCB1_D2_like"/>
    <property type="match status" value="1"/>
</dbReference>
<evidence type="ECO:0000256" key="14">
    <source>
        <dbReference type="SAM" id="MobiDB-lite"/>
    </source>
</evidence>
<dbReference type="GO" id="GO:0097254">
    <property type="term" value="P:renal tubular secretion"/>
    <property type="evidence" value="ECO:0007669"/>
    <property type="project" value="UniProtKB-ARBA"/>
</dbReference>
<protein>
    <recommendedName>
        <fullName evidence="3">ABC-type xenobiotic transporter</fullName>
        <ecNumber evidence="3">7.6.2.2</ecNumber>
    </recommendedName>
</protein>
<dbReference type="CDD" id="cd18577">
    <property type="entry name" value="ABC_6TM_Pgp_ABCB1_D1_like"/>
    <property type="match status" value="1"/>
</dbReference>
<dbReference type="GO" id="GO:0090374">
    <property type="term" value="P:oligopeptide export from mitochondrion"/>
    <property type="evidence" value="ECO:0007669"/>
    <property type="project" value="TreeGrafter"/>
</dbReference>
<dbReference type="GO" id="GO:0015421">
    <property type="term" value="F:ABC-type oligopeptide transporter activity"/>
    <property type="evidence" value="ECO:0007669"/>
    <property type="project" value="TreeGrafter"/>
</dbReference>
<accession>A0A8J2L7J6</accession>
<comment type="similarity">
    <text evidence="2">Belongs to the ABC transporter superfamily. ABCB family. Multidrug resistance exporter (TC 3.A.1.201) subfamily.</text>
</comment>
<dbReference type="OrthoDB" id="6500128at2759"/>
<keyword evidence="4" id="KW-0813">Transport</keyword>
<feature type="transmembrane region" description="Helical" evidence="15">
    <location>
        <begin position="929"/>
        <end position="948"/>
    </location>
</feature>
<reference evidence="18" key="1">
    <citation type="submission" date="2021-06" db="EMBL/GenBank/DDBJ databases">
        <authorList>
            <person name="Hodson N. C."/>
            <person name="Mongue J. A."/>
            <person name="Jaron S. K."/>
        </authorList>
    </citation>
    <scope>NUCLEOTIDE SEQUENCE</scope>
</reference>
<dbReference type="GO" id="GO:0005743">
    <property type="term" value="C:mitochondrial inner membrane"/>
    <property type="evidence" value="ECO:0007669"/>
    <property type="project" value="TreeGrafter"/>
</dbReference>
<feature type="compositionally biased region" description="Low complexity" evidence="14">
    <location>
        <begin position="104"/>
        <end position="113"/>
    </location>
</feature>
<sequence>MGGKQGKGKIQDESQEKKDGPEKSNSEEESKEKASEPQVPPVPYLQLFRYASTMDKVVLAIGTCAALASGVSMPAMIILFGSITDTLIGSEAPDPCGESGDFNSTSSTDTPVTPSTQTMLDKLAELSLYQTYFGIGQLIVGYFFVWSFNRVSENLVYRMRQQYLSALLRQNVGWYDTNQDRNFVSRIAEDAMKVQEATGEKVALCLFFMSTSILSLGNAFYHGWLLTLVVLSSAPVLAIAAGVVTTIQSKLAATEQSAYAKAGTVAEEALTNIRTVMAFSGQEKEIERYEKGLTFAQKAGKKRGAISGMGMGLIWLIMYGTYALAFWYGTKLILDGTEKYCEDNSYTPPYTAKNLLIVFFSVLMLSFNLGQAASYFEAFAVGRGAAAVIYAVIDRTPEIDSYSESGLKPKGRSRGEIRFENVKFVYPSRPEVQVLQGFSLSVEPGQTVALVGHSGCGKSTCLQLLQRFYDPQEGKVLVDDTNIKDLHLGWLRSQIGIVSQEPVLFNASIAENIRYGRDGVTQEEIEEACRQSNAHNFISKLPNRYETMVGDRGAQLSGGQKQRVAIARALVRNPAILLLDEATSALDTQSETDEDDDGSVDEVENIEMYRRESTKKSLTGEDEIGQISLVVQEDSLSEKELAKQAPLRRLLEMNKPEWTWITLGVISSIIQGCMLPVYAIIFGDFLGVLALPDRDEAQKEANKYAIYFLCLGLVAGLSMFLQLFAFSIAGEALTARLRRLTFAVMLKQETGWFDDSLNSVGSLSARLSGDAASVQGATGSRIGTVVQSFSTIALAISLAMYYVPKLGAVGLAFVPLVGFATFLEGQLMTGQNIKEKKAVEESAKIAVQAVSNIRTVASLCKERDFVKMYLEELRAPHKMILRRAHFRGFIFGFSQSIPLFAYAAVLYYGGYLVQNSGLDFTLVFKVAESLIFGTMMVGQTLAFAPNYHKAKISGSRIMRLLDRRPAIENSPGVGLQIKNSQGKVGFEHIAFTYPTRPTAKILRDLSLAVEPGKKIAFVGPSGSGKSTCVQLILRFYDPITGTVKLDDVDVASLNVNALRSQMAIVAQEPALFDRTLRENIAYGNNAVEVSMDEIIKAARMANIHEFISKLPAGYETRVGEMGSQLSGGQKQRVAIARALVRNPKVLLLDEATSALDMESEQVVQVALDAASEGRTSITIAHRLSSIQNVDKIMVINNGKLAESGTHTELLQLHGMYHHLWNIQGSNGGKKNGKSD</sequence>
<evidence type="ECO:0000313" key="19">
    <source>
        <dbReference type="Proteomes" id="UP000708208"/>
    </source>
</evidence>
<feature type="domain" description="ABC transporter" evidence="16">
    <location>
        <begin position="417"/>
        <end position="663"/>
    </location>
</feature>
<feature type="transmembrane region" description="Helical" evidence="15">
    <location>
        <begin position="202"/>
        <end position="221"/>
    </location>
</feature>
<dbReference type="InterPro" id="IPR003593">
    <property type="entry name" value="AAA+_ATPase"/>
</dbReference>
<gene>
    <name evidence="18" type="ORF">AFUS01_LOCUS37125</name>
</gene>
<feature type="transmembrane region" description="Helical" evidence="15">
    <location>
        <begin position="227"/>
        <end position="247"/>
    </location>
</feature>
<evidence type="ECO:0000256" key="12">
    <source>
        <dbReference type="ARBA" id="ARBA00023180"/>
    </source>
</evidence>
<feature type="transmembrane region" description="Helical" evidence="15">
    <location>
        <begin position="129"/>
        <end position="149"/>
    </location>
</feature>
<proteinExistence type="inferred from homology"/>
<comment type="catalytic activity">
    <reaction evidence="13">
        <text>ATP + H2O + xenobioticSide 1 = ADP + phosphate + xenobioticSide 2.</text>
        <dbReference type="EC" id="7.6.2.2"/>
    </reaction>
</comment>
<dbReference type="Pfam" id="PF00664">
    <property type="entry name" value="ABC_membrane"/>
    <property type="match status" value="2"/>
</dbReference>
<keyword evidence="19" id="KW-1185">Reference proteome</keyword>
<feature type="domain" description="ABC transmembrane type-1" evidence="17">
    <location>
        <begin position="663"/>
        <end position="949"/>
    </location>
</feature>
<feature type="transmembrane region" description="Helical" evidence="15">
    <location>
        <begin position="658"/>
        <end position="681"/>
    </location>
</feature>
<evidence type="ECO:0000256" key="8">
    <source>
        <dbReference type="ARBA" id="ARBA00022840"/>
    </source>
</evidence>
<evidence type="ECO:0000313" key="18">
    <source>
        <dbReference type="EMBL" id="CAG7827122.1"/>
    </source>
</evidence>
<dbReference type="InterPro" id="IPR011527">
    <property type="entry name" value="ABC1_TM_dom"/>
</dbReference>
<evidence type="ECO:0000256" key="1">
    <source>
        <dbReference type="ARBA" id="ARBA00004141"/>
    </source>
</evidence>
<dbReference type="GO" id="GO:0008559">
    <property type="term" value="F:ABC-type xenobiotic transporter activity"/>
    <property type="evidence" value="ECO:0007669"/>
    <property type="project" value="UniProtKB-EC"/>
</dbReference>
<dbReference type="EC" id="7.6.2.2" evidence="3"/>
<evidence type="ECO:0000256" key="7">
    <source>
        <dbReference type="ARBA" id="ARBA00022741"/>
    </source>
</evidence>
<feature type="region of interest" description="Disordered" evidence="14">
    <location>
        <begin position="91"/>
        <end position="113"/>
    </location>
</feature>
<keyword evidence="8" id="KW-0067">ATP-binding</keyword>
<dbReference type="PROSITE" id="PS00211">
    <property type="entry name" value="ABC_TRANSPORTER_1"/>
    <property type="match status" value="2"/>
</dbReference>
<comment type="subcellular location">
    <subcellularLocation>
        <location evidence="1">Membrane</location>
        <topology evidence="1">Multi-pass membrane protein</topology>
    </subcellularLocation>
</comment>
<feature type="transmembrane region" description="Helical" evidence="15">
    <location>
        <begin position="808"/>
        <end position="827"/>
    </location>
</feature>
<name>A0A8J2L7J6_9HEXA</name>
<feature type="transmembrane region" description="Helical" evidence="15">
    <location>
        <begin position="888"/>
        <end position="909"/>
    </location>
</feature>
<evidence type="ECO:0000256" key="6">
    <source>
        <dbReference type="ARBA" id="ARBA00022737"/>
    </source>
</evidence>
<evidence type="ECO:0000256" key="3">
    <source>
        <dbReference type="ARBA" id="ARBA00012191"/>
    </source>
</evidence>
<evidence type="ECO:0000256" key="4">
    <source>
        <dbReference type="ARBA" id="ARBA00022448"/>
    </source>
</evidence>
<keyword evidence="9" id="KW-1278">Translocase</keyword>
<dbReference type="FunFam" id="1.20.1560.10:FF:000121">
    <property type="entry name" value="ABC transporter B family member 9"/>
    <property type="match status" value="1"/>
</dbReference>
<evidence type="ECO:0000256" key="15">
    <source>
        <dbReference type="SAM" id="Phobius"/>
    </source>
</evidence>
<evidence type="ECO:0000256" key="9">
    <source>
        <dbReference type="ARBA" id="ARBA00022967"/>
    </source>
</evidence>
<evidence type="ECO:0000259" key="17">
    <source>
        <dbReference type="PROSITE" id="PS50929"/>
    </source>
</evidence>
<evidence type="ECO:0000256" key="10">
    <source>
        <dbReference type="ARBA" id="ARBA00022989"/>
    </source>
</evidence>
<dbReference type="InterPro" id="IPR017871">
    <property type="entry name" value="ABC_transporter-like_CS"/>
</dbReference>
<dbReference type="FunFam" id="3.40.50.300:FF:000479">
    <property type="entry name" value="Multidrug resistance protein 1A"/>
    <property type="match status" value="1"/>
</dbReference>
<dbReference type="GO" id="GO:0005524">
    <property type="term" value="F:ATP binding"/>
    <property type="evidence" value="ECO:0007669"/>
    <property type="project" value="UniProtKB-KW"/>
</dbReference>
<evidence type="ECO:0000256" key="13">
    <source>
        <dbReference type="ARBA" id="ARBA00034018"/>
    </source>
</evidence>
<feature type="transmembrane region" description="Helical" evidence="15">
    <location>
        <begin position="782"/>
        <end position="802"/>
    </location>
</feature>
<feature type="domain" description="ABC transmembrane type-1" evidence="17">
    <location>
        <begin position="60"/>
        <end position="380"/>
    </location>
</feature>
<keyword evidence="12" id="KW-0325">Glycoprotein</keyword>
<dbReference type="Proteomes" id="UP000708208">
    <property type="component" value="Unassembled WGS sequence"/>
</dbReference>
<evidence type="ECO:0000259" key="16">
    <source>
        <dbReference type="PROSITE" id="PS50893"/>
    </source>
</evidence>
<dbReference type="SMART" id="SM00382">
    <property type="entry name" value="AAA"/>
    <property type="match status" value="2"/>
</dbReference>
<dbReference type="GO" id="GO:0016887">
    <property type="term" value="F:ATP hydrolysis activity"/>
    <property type="evidence" value="ECO:0007669"/>
    <property type="project" value="InterPro"/>
</dbReference>
<dbReference type="PROSITE" id="PS50929">
    <property type="entry name" value="ABC_TM1F"/>
    <property type="match status" value="2"/>
</dbReference>
<dbReference type="EMBL" id="CAJVCH010542354">
    <property type="protein sequence ID" value="CAG7827122.1"/>
    <property type="molecule type" value="Genomic_DNA"/>
</dbReference>
<dbReference type="PROSITE" id="PS50893">
    <property type="entry name" value="ABC_TRANSPORTER_2"/>
    <property type="match status" value="2"/>
</dbReference>
<feature type="transmembrane region" description="Helical" evidence="15">
    <location>
        <begin position="704"/>
        <end position="729"/>
    </location>
</feature>
<keyword evidence="7" id="KW-0547">Nucleotide-binding</keyword>
<dbReference type="FunFam" id="3.40.50.300:FF:000205">
    <property type="entry name" value="ABC transporter B family member 4"/>
    <property type="match status" value="1"/>
</dbReference>
<dbReference type="FunFam" id="1.20.1560.10:FF:000018">
    <property type="entry name" value="ATP-binding cassette subfamily B member 11"/>
    <property type="match status" value="1"/>
</dbReference>
<dbReference type="GO" id="GO:0017085">
    <property type="term" value="P:response to insecticide"/>
    <property type="evidence" value="ECO:0007669"/>
    <property type="project" value="UniProtKB-ARBA"/>
</dbReference>
<dbReference type="InterPro" id="IPR003439">
    <property type="entry name" value="ABC_transporter-like_ATP-bd"/>
</dbReference>
<feature type="region of interest" description="Disordered" evidence="14">
    <location>
        <begin position="1"/>
        <end position="38"/>
    </location>
</feature>
<feature type="transmembrane region" description="Helical" evidence="15">
    <location>
        <begin position="308"/>
        <end position="330"/>
    </location>
</feature>
<keyword evidence="5 15" id="KW-0812">Transmembrane</keyword>